<gene>
    <name evidence="2" type="ORF">S01H4_53316</name>
</gene>
<protein>
    <recommendedName>
        <fullName evidence="3">DUF5320 domain-containing protein</fullName>
    </recommendedName>
</protein>
<feature type="non-terminal residue" evidence="2">
    <location>
        <position position="1"/>
    </location>
</feature>
<feature type="coiled-coil region" evidence="1">
    <location>
        <begin position="48"/>
        <end position="75"/>
    </location>
</feature>
<accession>X1EBW4</accession>
<comment type="caution">
    <text evidence="2">The sequence shown here is derived from an EMBL/GenBank/DDBJ whole genome shotgun (WGS) entry which is preliminary data.</text>
</comment>
<keyword evidence="1" id="KW-0175">Coiled coil</keyword>
<name>X1EBW4_9ZZZZ</name>
<organism evidence="2">
    <name type="scientific">marine sediment metagenome</name>
    <dbReference type="NCBI Taxonomy" id="412755"/>
    <lineage>
        <taxon>unclassified sequences</taxon>
        <taxon>metagenomes</taxon>
        <taxon>ecological metagenomes</taxon>
    </lineage>
</organism>
<proteinExistence type="predicted"/>
<reference evidence="2" key="1">
    <citation type="journal article" date="2014" name="Front. Microbiol.">
        <title>High frequency of phylogenetically diverse reductive dehalogenase-homologous genes in deep subseafloor sedimentary metagenomes.</title>
        <authorList>
            <person name="Kawai M."/>
            <person name="Futagami T."/>
            <person name="Toyoda A."/>
            <person name="Takaki Y."/>
            <person name="Nishi S."/>
            <person name="Hori S."/>
            <person name="Arai W."/>
            <person name="Tsubouchi T."/>
            <person name="Morono Y."/>
            <person name="Uchiyama I."/>
            <person name="Ito T."/>
            <person name="Fujiyama A."/>
            <person name="Inagaki F."/>
            <person name="Takami H."/>
        </authorList>
    </citation>
    <scope>NUCLEOTIDE SEQUENCE</scope>
    <source>
        <strain evidence="2">Expedition CK06-06</strain>
    </source>
</reference>
<evidence type="ECO:0008006" key="3">
    <source>
        <dbReference type="Google" id="ProtNLM"/>
    </source>
</evidence>
<evidence type="ECO:0000256" key="1">
    <source>
        <dbReference type="SAM" id="Coils"/>
    </source>
</evidence>
<dbReference type="EMBL" id="BART01030562">
    <property type="protein sequence ID" value="GAH17855.1"/>
    <property type="molecule type" value="Genomic_DNA"/>
</dbReference>
<dbReference type="InterPro" id="IPR035205">
    <property type="entry name" value="DUF5320"/>
</dbReference>
<dbReference type="Pfam" id="PF17253">
    <property type="entry name" value="DUF5320"/>
    <property type="match status" value="1"/>
</dbReference>
<sequence>IADPGYGWGRGRMRGLGRGFGFGRGRRVTPLYPQYDYEPYPLTKEEEIQSLKTQSDQLQKELDSINKRVQELEVKSD</sequence>
<dbReference type="AlphaFoldDB" id="X1EBW4"/>
<evidence type="ECO:0000313" key="2">
    <source>
        <dbReference type="EMBL" id="GAH17855.1"/>
    </source>
</evidence>